<gene>
    <name evidence="10" type="ORF">H7C19_22410</name>
</gene>
<evidence type="ECO:0000256" key="3">
    <source>
        <dbReference type="ARBA" id="ARBA00022544"/>
    </source>
</evidence>
<dbReference type="PANTHER" id="PTHR35789">
    <property type="entry name" value="SPORE GERMINATION PROTEIN B3"/>
    <property type="match status" value="1"/>
</dbReference>
<dbReference type="GO" id="GO:0016020">
    <property type="term" value="C:membrane"/>
    <property type="evidence" value="ECO:0007669"/>
    <property type="project" value="UniProtKB-SubCell"/>
</dbReference>
<protein>
    <submittedName>
        <fullName evidence="10">Ger(X)C family spore germination protein</fullName>
    </submittedName>
</protein>
<organism evidence="10 11">
    <name type="scientific">Cohnella nanjingensis</name>
    <dbReference type="NCBI Taxonomy" id="1387779"/>
    <lineage>
        <taxon>Bacteria</taxon>
        <taxon>Bacillati</taxon>
        <taxon>Bacillota</taxon>
        <taxon>Bacilli</taxon>
        <taxon>Bacillales</taxon>
        <taxon>Paenibacillaceae</taxon>
        <taxon>Cohnella</taxon>
    </lineage>
</organism>
<comment type="subcellular location">
    <subcellularLocation>
        <location evidence="1">Membrane</location>
        <topology evidence="1">Lipid-anchor</topology>
    </subcellularLocation>
</comment>
<keyword evidence="6" id="KW-0564">Palmitate</keyword>
<feature type="domain" description="Spore germination GerAC-like C-terminal" evidence="8">
    <location>
        <begin position="191"/>
        <end position="342"/>
    </location>
</feature>
<dbReference type="Pfam" id="PF05504">
    <property type="entry name" value="Spore_GerAC"/>
    <property type="match status" value="1"/>
</dbReference>
<comment type="caution">
    <text evidence="10">The sequence shown here is derived from an EMBL/GenBank/DDBJ whole genome shotgun (WGS) entry which is preliminary data.</text>
</comment>
<evidence type="ECO:0000313" key="11">
    <source>
        <dbReference type="Proteomes" id="UP000547209"/>
    </source>
</evidence>
<accession>A0A7X0VGT3</accession>
<evidence type="ECO:0000313" key="10">
    <source>
        <dbReference type="EMBL" id="MBB6673435.1"/>
    </source>
</evidence>
<evidence type="ECO:0000256" key="5">
    <source>
        <dbReference type="ARBA" id="ARBA00023136"/>
    </source>
</evidence>
<dbReference type="InterPro" id="IPR057336">
    <property type="entry name" value="GerAC_N"/>
</dbReference>
<evidence type="ECO:0000259" key="8">
    <source>
        <dbReference type="Pfam" id="PF05504"/>
    </source>
</evidence>
<keyword evidence="3" id="KW-0309">Germination</keyword>
<sequence>MLLMTGFLTVLCGCWDIKDINHRTLPIVMGVEKKNDAYNVFLLIPENNQGGTGAKVVTGTGETINEVVDRFSKDMEVQVDLLHLKVIVFERAIAEQGLSDSISSFMRARDISPKTIVAISEEKLEPLFEKLKSSSKNGGVEIYNFFEKSAGWTPHVAQTRIWQIFRSLNSFTHDVAIPIIEPGRTTTIASTGSAVIKNGKMVGKITPDETLMFNAFNGLGTQGRIEVMDHGSVLIVADKLTHSSSIKGNKAILNCRLQLKVTILETKGSPSVTMIKRELDEMLTGQIQQMFRNIQSKEADILGMGQFFRTKLSRERLEHWRSEYYPYMKLNVQVNTIIQNKGLLKMKN</sequence>
<dbReference type="AlphaFoldDB" id="A0A7X0VGT3"/>
<keyword evidence="7" id="KW-0449">Lipoprotein</keyword>
<evidence type="ECO:0000256" key="4">
    <source>
        <dbReference type="ARBA" id="ARBA00022729"/>
    </source>
</evidence>
<keyword evidence="5" id="KW-0472">Membrane</keyword>
<evidence type="ECO:0000259" key="9">
    <source>
        <dbReference type="Pfam" id="PF25198"/>
    </source>
</evidence>
<keyword evidence="4" id="KW-0732">Signal</keyword>
<dbReference type="NCBIfam" id="TIGR02887">
    <property type="entry name" value="spore_ger_x_C"/>
    <property type="match status" value="1"/>
</dbReference>
<evidence type="ECO:0000256" key="6">
    <source>
        <dbReference type="ARBA" id="ARBA00023139"/>
    </source>
</evidence>
<dbReference type="GO" id="GO:0009847">
    <property type="term" value="P:spore germination"/>
    <property type="evidence" value="ECO:0007669"/>
    <property type="project" value="InterPro"/>
</dbReference>
<evidence type="ECO:0000256" key="1">
    <source>
        <dbReference type="ARBA" id="ARBA00004635"/>
    </source>
</evidence>
<reference evidence="10 11" key="1">
    <citation type="submission" date="2020-08" db="EMBL/GenBank/DDBJ databases">
        <title>Cohnella phylogeny.</title>
        <authorList>
            <person name="Dunlap C."/>
        </authorList>
    </citation>
    <scope>NUCLEOTIDE SEQUENCE [LARGE SCALE GENOMIC DNA]</scope>
    <source>
        <strain evidence="10 11">DSM 28246</strain>
    </source>
</reference>
<dbReference type="EMBL" id="JACJVP010000039">
    <property type="protein sequence ID" value="MBB6673435.1"/>
    <property type="molecule type" value="Genomic_DNA"/>
</dbReference>
<dbReference type="InterPro" id="IPR008844">
    <property type="entry name" value="Spore_GerAC-like"/>
</dbReference>
<dbReference type="Proteomes" id="UP000547209">
    <property type="component" value="Unassembled WGS sequence"/>
</dbReference>
<dbReference type="InterPro" id="IPR038501">
    <property type="entry name" value="Spore_GerAC_C_sf"/>
</dbReference>
<evidence type="ECO:0000256" key="2">
    <source>
        <dbReference type="ARBA" id="ARBA00007886"/>
    </source>
</evidence>
<proteinExistence type="inferred from homology"/>
<dbReference type="InterPro" id="IPR046953">
    <property type="entry name" value="Spore_GerAC-like_C"/>
</dbReference>
<name>A0A7X0VGT3_9BACL</name>
<dbReference type="Gene3D" id="3.30.300.210">
    <property type="entry name" value="Nutrient germinant receptor protein C, domain 3"/>
    <property type="match status" value="1"/>
</dbReference>
<keyword evidence="11" id="KW-1185">Reference proteome</keyword>
<dbReference type="PANTHER" id="PTHR35789:SF1">
    <property type="entry name" value="SPORE GERMINATION PROTEIN B3"/>
    <property type="match status" value="1"/>
</dbReference>
<comment type="similarity">
    <text evidence="2">Belongs to the GerABKC lipoprotein family.</text>
</comment>
<dbReference type="Pfam" id="PF25198">
    <property type="entry name" value="Spore_GerAC_N"/>
    <property type="match status" value="1"/>
</dbReference>
<feature type="domain" description="Spore germination protein N-terminal" evidence="9">
    <location>
        <begin position="16"/>
        <end position="181"/>
    </location>
</feature>
<dbReference type="RefSeq" id="WP_185671297.1">
    <property type="nucleotide sequence ID" value="NZ_JACJVP010000039.1"/>
</dbReference>
<evidence type="ECO:0000256" key="7">
    <source>
        <dbReference type="ARBA" id="ARBA00023288"/>
    </source>
</evidence>